<evidence type="ECO:0000256" key="2">
    <source>
        <dbReference type="ARBA" id="ARBA00007200"/>
    </source>
</evidence>
<evidence type="ECO:0000256" key="4">
    <source>
        <dbReference type="ARBA" id="ARBA00022737"/>
    </source>
</evidence>
<comment type="caution">
    <text evidence="8">Lacks conserved residue(s) required for the propagation of feature annotation.</text>
</comment>
<sequence length="911" mass="106423">MEMPQLSIDLKCLRNCLRNLFIAGDIIHLQAVTLGKALSNTATFQWFLHKQTIGNLEHLVYETQQDSKTLLIHVLVQDQALSGKAQQTYEVNLAPNNGSCSIEPPVGEAFFTNFHIKCQNYVDTDTPLNYEYLQENEFPLQRTNEADIHIKLAQCSKVIIKICDQFQACFENHIKVEVKALEVVKDVEIFIQSKEVGFKQLLLKGDILTAMILLKSLSKSIKTIKDLEIIEKEMDVYEVKTLIEIEQFLEISKILLTNNLPLTSAKANIFNKYILKLHKGFKRIHKDAELVTFKRLSYEKCSQELLQIMQYFAQTWETIIPGQVMPAAAVTSSNPLQEIYPILEDFNINIAEQLQNWLKSSKNLMDCFNFMLEGAKELYAPWEQMFSLEKNNFYLKVWAFDNSSEQEIEINNKQIKVLLNEAFIKELQENFQNTNILLQMASLNSNPFWWFPSENHLSTEVFFFTAVSRNSSKTFNSFNNSFQFQLQLKSEQTDFSLVKGIIKSTLHMPIYSLELPANAVLIITFLKCETNLKFLAQIEQAPSSIKVLKLGHVIDDSKDQQSFTFHNPLNQRTPTFLAILMETLSENITFSFYTIVKECLYWDFSLPDPEWSSRGCRPNEEIEDKNTITCFCQHFSAFAGSTYQTTIQEDLNERILLKELRINWILIGFYLIIIIICLFMVLLNVYEFQNKTEYLPINYSSLTNLDIEVQIFTGSHWNASSTANITLRFISSKGPFSLTIYQNPQKPFLTRNSQFKLLLSSQDILLPLKLNLSNDLSGRYPSWFCHKIHVRNLKTLEQQIFLIDRWLQQQPLEIIASKMQNFKNRFQENLTNIYINWFKFQSIWGCWLYKDLNRLERCCLWWCQLMVVLVLVAEYYGATTLETYEEERVRFYHLNFNIIFFLAKDQYQEKL</sequence>
<keyword evidence="4" id="KW-0677">Repeat</keyword>
<keyword evidence="6 9" id="KW-0472">Membrane</keyword>
<dbReference type="AlphaFoldDB" id="A0A0L0CF32"/>
<keyword evidence="5 9" id="KW-1133">Transmembrane helix</keyword>
<dbReference type="STRING" id="7375.A0A0L0CF32"/>
<dbReference type="Pfam" id="PF01825">
    <property type="entry name" value="GPS"/>
    <property type="match status" value="1"/>
</dbReference>
<evidence type="ECO:0000256" key="7">
    <source>
        <dbReference type="ARBA" id="ARBA00023157"/>
    </source>
</evidence>
<dbReference type="PANTHER" id="PTHR46730">
    <property type="entry name" value="POLYCYSTIN-1"/>
    <property type="match status" value="1"/>
</dbReference>
<gene>
    <name evidence="12" type="ORF">FF38_09522</name>
</gene>
<dbReference type="InterPro" id="IPR001024">
    <property type="entry name" value="PLAT/LH2_dom"/>
</dbReference>
<dbReference type="InterPro" id="IPR057244">
    <property type="entry name" value="GAIN_B"/>
</dbReference>
<proteinExistence type="inferred from homology"/>
<evidence type="ECO:0000256" key="6">
    <source>
        <dbReference type="ARBA" id="ARBA00023136"/>
    </source>
</evidence>
<keyword evidence="3 9" id="KW-0812">Transmembrane</keyword>
<dbReference type="OrthoDB" id="2121937at2759"/>
<evidence type="ECO:0000313" key="13">
    <source>
        <dbReference type="Proteomes" id="UP000037069"/>
    </source>
</evidence>
<protein>
    <recommendedName>
        <fullName evidence="14">GPS domain-containing protein</fullName>
    </recommendedName>
</protein>
<dbReference type="EMBL" id="JRES01000577">
    <property type="protein sequence ID" value="KNC30099.1"/>
    <property type="molecule type" value="Genomic_DNA"/>
</dbReference>
<name>A0A0L0CF32_LUCCU</name>
<dbReference type="GO" id="GO:0006816">
    <property type="term" value="P:calcium ion transport"/>
    <property type="evidence" value="ECO:0007669"/>
    <property type="project" value="TreeGrafter"/>
</dbReference>
<feature type="domain" description="PLAT" evidence="10">
    <location>
        <begin position="705"/>
        <end position="821"/>
    </location>
</feature>
<dbReference type="GO" id="GO:0005886">
    <property type="term" value="C:plasma membrane"/>
    <property type="evidence" value="ECO:0007669"/>
    <property type="project" value="TreeGrafter"/>
</dbReference>
<dbReference type="Pfam" id="PF02010">
    <property type="entry name" value="REJ"/>
    <property type="match status" value="1"/>
</dbReference>
<evidence type="ECO:0000256" key="1">
    <source>
        <dbReference type="ARBA" id="ARBA00004370"/>
    </source>
</evidence>
<dbReference type="GO" id="GO:0005261">
    <property type="term" value="F:monoatomic cation channel activity"/>
    <property type="evidence" value="ECO:0007669"/>
    <property type="project" value="TreeGrafter"/>
</dbReference>
<dbReference type="Gene3D" id="2.60.60.20">
    <property type="entry name" value="PLAT/LH2 domain"/>
    <property type="match status" value="1"/>
</dbReference>
<evidence type="ECO:0000259" key="10">
    <source>
        <dbReference type="PROSITE" id="PS50095"/>
    </source>
</evidence>
<dbReference type="Gene3D" id="2.60.220.50">
    <property type="match status" value="1"/>
</dbReference>
<dbReference type="OMA" id="EWLHRDA"/>
<feature type="transmembrane region" description="Helical" evidence="9">
    <location>
        <begin position="859"/>
        <end position="878"/>
    </location>
</feature>
<dbReference type="PROSITE" id="PS50095">
    <property type="entry name" value="PLAT"/>
    <property type="match status" value="1"/>
</dbReference>
<organism evidence="12 13">
    <name type="scientific">Lucilia cuprina</name>
    <name type="common">Green bottle fly</name>
    <name type="synonym">Australian sheep blowfly</name>
    <dbReference type="NCBI Taxonomy" id="7375"/>
    <lineage>
        <taxon>Eukaryota</taxon>
        <taxon>Metazoa</taxon>
        <taxon>Ecdysozoa</taxon>
        <taxon>Arthropoda</taxon>
        <taxon>Hexapoda</taxon>
        <taxon>Insecta</taxon>
        <taxon>Pterygota</taxon>
        <taxon>Neoptera</taxon>
        <taxon>Endopterygota</taxon>
        <taxon>Diptera</taxon>
        <taxon>Brachycera</taxon>
        <taxon>Muscomorpha</taxon>
        <taxon>Oestroidea</taxon>
        <taxon>Calliphoridae</taxon>
        <taxon>Luciliinae</taxon>
        <taxon>Lucilia</taxon>
    </lineage>
</organism>
<evidence type="ECO:0000256" key="9">
    <source>
        <dbReference type="SAM" id="Phobius"/>
    </source>
</evidence>
<feature type="domain" description="GAIN-B" evidence="11">
    <location>
        <begin position="509"/>
        <end position="650"/>
    </location>
</feature>
<comment type="similarity">
    <text evidence="2">Belongs to the polycystin family.</text>
</comment>
<dbReference type="Pfam" id="PF01477">
    <property type="entry name" value="PLAT"/>
    <property type="match status" value="1"/>
</dbReference>
<dbReference type="InterPro" id="IPR002859">
    <property type="entry name" value="PKD/REJ-like"/>
</dbReference>
<dbReference type="InterPro" id="IPR046338">
    <property type="entry name" value="GAIN_dom_sf"/>
</dbReference>
<dbReference type="InterPro" id="IPR036392">
    <property type="entry name" value="PLAT/LH2_dom_sf"/>
</dbReference>
<comment type="caution">
    <text evidence="12">The sequence shown here is derived from an EMBL/GenBank/DDBJ whole genome shotgun (WGS) entry which is preliminary data.</text>
</comment>
<reference evidence="12 13" key="1">
    <citation type="journal article" date="2015" name="Nat. Commun.">
        <title>Lucilia cuprina genome unlocks parasitic fly biology to underpin future interventions.</title>
        <authorList>
            <person name="Anstead C.A."/>
            <person name="Korhonen P.K."/>
            <person name="Young N.D."/>
            <person name="Hall R.S."/>
            <person name="Jex A.R."/>
            <person name="Murali S.C."/>
            <person name="Hughes D.S."/>
            <person name="Lee S.F."/>
            <person name="Perry T."/>
            <person name="Stroehlein A.J."/>
            <person name="Ansell B.R."/>
            <person name="Breugelmans B."/>
            <person name="Hofmann A."/>
            <person name="Qu J."/>
            <person name="Dugan S."/>
            <person name="Lee S.L."/>
            <person name="Chao H."/>
            <person name="Dinh H."/>
            <person name="Han Y."/>
            <person name="Doddapaneni H.V."/>
            <person name="Worley K.C."/>
            <person name="Muzny D.M."/>
            <person name="Ioannidis P."/>
            <person name="Waterhouse R.M."/>
            <person name="Zdobnov E.M."/>
            <person name="James P.J."/>
            <person name="Bagnall N.H."/>
            <person name="Kotze A.C."/>
            <person name="Gibbs R.A."/>
            <person name="Richards S."/>
            <person name="Batterham P."/>
            <person name="Gasser R.B."/>
        </authorList>
    </citation>
    <scope>NUCLEOTIDE SEQUENCE [LARGE SCALE GENOMIC DNA]</scope>
    <source>
        <strain evidence="12 13">LS</strain>
        <tissue evidence="12">Full body</tissue>
    </source>
</reference>
<evidence type="ECO:0000313" key="12">
    <source>
        <dbReference type="EMBL" id="KNC30099.1"/>
    </source>
</evidence>
<dbReference type="SUPFAM" id="SSF49723">
    <property type="entry name" value="Lipase/lipooxygenase domain (PLAT/LH2 domain)"/>
    <property type="match status" value="1"/>
</dbReference>
<evidence type="ECO:0000256" key="5">
    <source>
        <dbReference type="ARBA" id="ARBA00022989"/>
    </source>
</evidence>
<evidence type="ECO:0000256" key="3">
    <source>
        <dbReference type="ARBA" id="ARBA00022692"/>
    </source>
</evidence>
<feature type="transmembrane region" description="Helical" evidence="9">
    <location>
        <begin position="664"/>
        <end position="686"/>
    </location>
</feature>
<evidence type="ECO:0008006" key="14">
    <source>
        <dbReference type="Google" id="ProtNLM"/>
    </source>
</evidence>
<dbReference type="Proteomes" id="UP000037069">
    <property type="component" value="Unassembled WGS sequence"/>
</dbReference>
<comment type="subcellular location">
    <subcellularLocation>
        <location evidence="1">Membrane</location>
    </subcellularLocation>
</comment>
<keyword evidence="7" id="KW-1015">Disulfide bond</keyword>
<dbReference type="InterPro" id="IPR000203">
    <property type="entry name" value="GPS"/>
</dbReference>
<accession>A0A0L0CF32</accession>
<evidence type="ECO:0000256" key="8">
    <source>
        <dbReference type="PROSITE-ProRule" id="PRU00152"/>
    </source>
</evidence>
<dbReference type="PANTHER" id="PTHR46730:SF1">
    <property type="entry name" value="PLAT DOMAIN-CONTAINING PROTEIN"/>
    <property type="match status" value="1"/>
</dbReference>
<evidence type="ECO:0000259" key="11">
    <source>
        <dbReference type="PROSITE" id="PS50221"/>
    </source>
</evidence>
<dbReference type="PROSITE" id="PS50221">
    <property type="entry name" value="GAIN_B"/>
    <property type="match status" value="1"/>
</dbReference>
<keyword evidence="13" id="KW-1185">Reference proteome</keyword>